<dbReference type="PROSITE" id="PS00065">
    <property type="entry name" value="D_2_HYDROXYACID_DH_1"/>
    <property type="match status" value="1"/>
</dbReference>
<feature type="domain" description="D-isomer specific 2-hydroxyacid dehydrogenase NAD-binding" evidence="6">
    <location>
        <begin position="129"/>
        <end position="314"/>
    </location>
</feature>
<dbReference type="PANTHER" id="PTHR10996:SF269">
    <property type="entry name" value="HYPOTHETICAL D-ISOMER SPECIFIC 2-HYDROXYACID DEHYDROGENASE (EUROFUNG)"/>
    <property type="match status" value="1"/>
</dbReference>
<proteinExistence type="inferred from homology"/>
<dbReference type="GO" id="GO:0005829">
    <property type="term" value="C:cytosol"/>
    <property type="evidence" value="ECO:0007669"/>
    <property type="project" value="TreeGrafter"/>
</dbReference>
<dbReference type="EC" id="1.1.1.-" evidence="7"/>
<dbReference type="InterPro" id="IPR050223">
    <property type="entry name" value="D-isomer_2-hydroxyacid_DH"/>
</dbReference>
<dbReference type="InterPro" id="IPR029752">
    <property type="entry name" value="D-isomer_DH_CS1"/>
</dbReference>
<comment type="caution">
    <text evidence="7">The sequence shown here is derived from an EMBL/GenBank/DDBJ whole genome shotgun (WGS) entry which is preliminary data.</text>
</comment>
<reference evidence="7 8" key="1">
    <citation type="journal article" date="2009" name="Genome Res.">
        <title>Comparative genomic analyses of the human fungal pathogens Coccidioides and their relatives.</title>
        <authorList>
            <person name="Sharpton T.J."/>
            <person name="Stajich J.E."/>
            <person name="Rounsley S.D."/>
            <person name="Gardner M.J."/>
            <person name="Wortman J.R."/>
            <person name="Jordar V.S."/>
            <person name="Maiti R."/>
            <person name="Kodira C.D."/>
            <person name="Neafsey D.E."/>
            <person name="Zeng Q."/>
            <person name="Hung C.-Y."/>
            <person name="McMahan C."/>
            <person name="Muszewska A."/>
            <person name="Grynberg M."/>
            <person name="Mandel M.A."/>
            <person name="Kellner E.M."/>
            <person name="Barker B.M."/>
            <person name="Galgiani J.N."/>
            <person name="Orbach M.J."/>
            <person name="Kirkland T.N."/>
            <person name="Cole G.T."/>
            <person name="Henn M.R."/>
            <person name="Birren B.W."/>
            <person name="Taylor J.W."/>
        </authorList>
    </citation>
    <scope>NUCLEOTIDE SEQUENCE [LARGE SCALE GENOMIC DNA]</scope>
    <source>
        <strain evidence="8">C735</strain>
    </source>
</reference>
<dbReference type="SUPFAM" id="SSF52283">
    <property type="entry name" value="Formate/glycerate dehydrogenase catalytic domain-like"/>
    <property type="match status" value="1"/>
</dbReference>
<evidence type="ECO:0000256" key="2">
    <source>
        <dbReference type="ARBA" id="ARBA00023002"/>
    </source>
</evidence>
<evidence type="ECO:0000313" key="7">
    <source>
        <dbReference type="EMBL" id="EER25048.1"/>
    </source>
</evidence>
<evidence type="ECO:0000259" key="6">
    <source>
        <dbReference type="Pfam" id="PF02826"/>
    </source>
</evidence>
<feature type="domain" description="D-isomer specific 2-hydroxyacid dehydrogenase catalytic" evidence="5">
    <location>
        <begin position="51"/>
        <end position="346"/>
    </location>
</feature>
<dbReference type="VEuPathDB" id="FungiDB:CPC735_016490"/>
<accession>C5PD87</accession>
<evidence type="ECO:0000256" key="3">
    <source>
        <dbReference type="ARBA" id="ARBA00023027"/>
    </source>
</evidence>
<dbReference type="GO" id="GO:0030267">
    <property type="term" value="F:glyoxylate reductase (NADPH) activity"/>
    <property type="evidence" value="ECO:0007669"/>
    <property type="project" value="TreeGrafter"/>
</dbReference>
<dbReference type="Gene3D" id="3.40.50.720">
    <property type="entry name" value="NAD(P)-binding Rossmann-like Domain"/>
    <property type="match status" value="2"/>
</dbReference>
<dbReference type="AlphaFoldDB" id="C5PD87"/>
<evidence type="ECO:0000313" key="8">
    <source>
        <dbReference type="Proteomes" id="UP000009084"/>
    </source>
</evidence>
<dbReference type="Pfam" id="PF02826">
    <property type="entry name" value="2-Hacid_dh_C"/>
    <property type="match status" value="1"/>
</dbReference>
<organism evidence="7 8">
    <name type="scientific">Coccidioides posadasii (strain C735)</name>
    <name type="common">Valley fever fungus</name>
    <dbReference type="NCBI Taxonomy" id="222929"/>
    <lineage>
        <taxon>Eukaryota</taxon>
        <taxon>Fungi</taxon>
        <taxon>Dikarya</taxon>
        <taxon>Ascomycota</taxon>
        <taxon>Pezizomycotina</taxon>
        <taxon>Eurotiomycetes</taxon>
        <taxon>Eurotiomycetidae</taxon>
        <taxon>Onygenales</taxon>
        <taxon>Onygenaceae</taxon>
        <taxon>Coccidioides</taxon>
    </lineage>
</organism>
<comment type="similarity">
    <text evidence="1 4">Belongs to the D-isomer specific 2-hydroxyacid dehydrogenase family.</text>
</comment>
<dbReference type="SUPFAM" id="SSF51735">
    <property type="entry name" value="NAD(P)-binding Rossmann-fold domains"/>
    <property type="match status" value="1"/>
</dbReference>
<dbReference type="FunFam" id="3.40.50.720:FF:000203">
    <property type="entry name" value="D-3-phosphoglycerate dehydrogenase (SerA)"/>
    <property type="match status" value="1"/>
</dbReference>
<dbReference type="EMBL" id="ACFW01000043">
    <property type="protein sequence ID" value="EER25048.1"/>
    <property type="molecule type" value="Genomic_DNA"/>
</dbReference>
<dbReference type="PROSITE" id="PS00670">
    <property type="entry name" value="D_2_HYDROXYACID_DH_2"/>
    <property type="match status" value="1"/>
</dbReference>
<name>C5PD87_COCP7</name>
<evidence type="ECO:0000256" key="4">
    <source>
        <dbReference type="RuleBase" id="RU003719"/>
    </source>
</evidence>
<dbReference type="PANTHER" id="PTHR10996">
    <property type="entry name" value="2-HYDROXYACID DEHYDROGENASE-RELATED"/>
    <property type="match status" value="1"/>
</dbReference>
<dbReference type="InterPro" id="IPR036291">
    <property type="entry name" value="NAD(P)-bd_dom_sf"/>
</dbReference>
<keyword evidence="2 4" id="KW-0560">Oxidoreductase</keyword>
<dbReference type="Pfam" id="PF00389">
    <property type="entry name" value="2-Hacid_dh"/>
    <property type="match status" value="1"/>
</dbReference>
<evidence type="ECO:0000259" key="5">
    <source>
        <dbReference type="Pfam" id="PF00389"/>
    </source>
</evidence>
<sequence>MSSEQQPRKPKVLALSYPAYTNKAYLEDFTSKFELHVLKSTDRAGAIPEIAQLAASCGPFDAVMVRIGIMPFKPFDAELFGPLLPHLKIVAAAPAGFNAFDVDWMTKNNIWFCNTRNAISEATADMAMFLILATLKNTTVAERSAREGRWRDLVVNPSTDPRGLTLGIVGMGSIGKLLAKKALAFNLKIRYYSRKRLSLDIEEQYNASYCPTLDDLLSTSDIVSINCPLNDATTGLIGRREFAKMKDGAYFVNTARGEVVDEGALIEALESGKVKMAGLDVFEGEPTIKQLHPNMELFEYFRTSEKCIIQPHLGGNTTGAWMLSELECLENIKACLTTGVPVAPVNWVERRS</sequence>
<dbReference type="OrthoDB" id="9991913at2759"/>
<dbReference type="InterPro" id="IPR006140">
    <property type="entry name" value="D-isomer_DH_NAD-bd"/>
</dbReference>
<dbReference type="InterPro" id="IPR006139">
    <property type="entry name" value="D-isomer_2_OHA_DH_cat_dom"/>
</dbReference>
<evidence type="ECO:0000256" key="1">
    <source>
        <dbReference type="ARBA" id="ARBA00005854"/>
    </source>
</evidence>
<dbReference type="Proteomes" id="UP000009084">
    <property type="component" value="Unassembled WGS sequence"/>
</dbReference>
<dbReference type="HOGENOM" id="CLU_019796_1_2_1"/>
<dbReference type="InterPro" id="IPR029753">
    <property type="entry name" value="D-isomer_DH_CS"/>
</dbReference>
<dbReference type="PROSITE" id="PS00671">
    <property type="entry name" value="D_2_HYDROXYACID_DH_3"/>
    <property type="match status" value="1"/>
</dbReference>
<gene>
    <name evidence="7" type="ORF">CPC735_016490</name>
</gene>
<dbReference type="GO" id="GO:0016618">
    <property type="term" value="F:hydroxypyruvate reductase [NAD(P)H] activity"/>
    <property type="evidence" value="ECO:0007669"/>
    <property type="project" value="TreeGrafter"/>
</dbReference>
<keyword evidence="3" id="KW-0520">NAD</keyword>
<protein>
    <submittedName>
        <fullName evidence="7">D-isomer specific 2-hydroxyacid dehydrogenase, NAD binding domain containing protein</fullName>
        <ecNumber evidence="7">1.1.1.-</ecNumber>
    </submittedName>
</protein>
<dbReference type="CDD" id="cd12168">
    <property type="entry name" value="Mand_dh_like"/>
    <property type="match status" value="1"/>
</dbReference>
<dbReference type="GO" id="GO:0051287">
    <property type="term" value="F:NAD binding"/>
    <property type="evidence" value="ECO:0007669"/>
    <property type="project" value="InterPro"/>
</dbReference>